<dbReference type="AlphaFoldDB" id="A0A5J9WR56"/>
<sequence length="124" mass="14070">MEVSTTLILPVAGTSPEVRQGIKPPCPDCVHGFDVPKVFEEMQLQDLSDSYSSNLDVLGCFFCSSLLLDMESLWDRVPRGVVKVLVRDGFKRGDILPQELVDHFAELDKLAYLDRLRFFSEDYL</sequence>
<gene>
    <name evidence="1" type="ORF">EJB05_01777</name>
</gene>
<evidence type="ECO:0000313" key="1">
    <source>
        <dbReference type="EMBL" id="TVU50407.1"/>
    </source>
</evidence>
<dbReference type="EMBL" id="RWGY01000002">
    <property type="protein sequence ID" value="TVU50407.1"/>
    <property type="molecule type" value="Genomic_DNA"/>
</dbReference>
<evidence type="ECO:0000313" key="2">
    <source>
        <dbReference type="Proteomes" id="UP000324897"/>
    </source>
</evidence>
<comment type="caution">
    <text evidence="1">The sequence shown here is derived from an EMBL/GenBank/DDBJ whole genome shotgun (WGS) entry which is preliminary data.</text>
</comment>
<protein>
    <submittedName>
        <fullName evidence="1">Uncharacterized protein</fullName>
    </submittedName>
</protein>
<accession>A0A5J9WR56</accession>
<name>A0A5J9WR56_9POAL</name>
<dbReference type="Proteomes" id="UP000324897">
    <property type="component" value="Chromosome 6"/>
</dbReference>
<keyword evidence="2" id="KW-1185">Reference proteome</keyword>
<reference evidence="1 2" key="1">
    <citation type="journal article" date="2019" name="Sci. Rep.">
        <title>A high-quality genome of Eragrostis curvula grass provides insights into Poaceae evolution and supports new strategies to enhance forage quality.</title>
        <authorList>
            <person name="Carballo J."/>
            <person name="Santos B.A.C.M."/>
            <person name="Zappacosta D."/>
            <person name="Garbus I."/>
            <person name="Selva J.P."/>
            <person name="Gallo C.A."/>
            <person name="Diaz A."/>
            <person name="Albertini E."/>
            <person name="Caccamo M."/>
            <person name="Echenique V."/>
        </authorList>
    </citation>
    <scope>NUCLEOTIDE SEQUENCE [LARGE SCALE GENOMIC DNA]</scope>
    <source>
        <strain evidence="2">cv. Victoria</strain>
        <tissue evidence="1">Leaf</tissue>
    </source>
</reference>
<proteinExistence type="predicted"/>
<organism evidence="1 2">
    <name type="scientific">Eragrostis curvula</name>
    <name type="common">weeping love grass</name>
    <dbReference type="NCBI Taxonomy" id="38414"/>
    <lineage>
        <taxon>Eukaryota</taxon>
        <taxon>Viridiplantae</taxon>
        <taxon>Streptophyta</taxon>
        <taxon>Embryophyta</taxon>
        <taxon>Tracheophyta</taxon>
        <taxon>Spermatophyta</taxon>
        <taxon>Magnoliopsida</taxon>
        <taxon>Liliopsida</taxon>
        <taxon>Poales</taxon>
        <taxon>Poaceae</taxon>
        <taxon>PACMAD clade</taxon>
        <taxon>Chloridoideae</taxon>
        <taxon>Eragrostideae</taxon>
        <taxon>Eragrostidinae</taxon>
        <taxon>Eragrostis</taxon>
    </lineage>
</organism>
<dbReference type="Gramene" id="TVU50407">
    <property type="protein sequence ID" value="TVU50407"/>
    <property type="gene ID" value="EJB05_01777"/>
</dbReference>